<dbReference type="Pfam" id="PF00392">
    <property type="entry name" value="GntR"/>
    <property type="match status" value="1"/>
</dbReference>
<evidence type="ECO:0000259" key="5">
    <source>
        <dbReference type="PROSITE" id="PS50949"/>
    </source>
</evidence>
<organism evidence="6 9">
    <name type="scientific">Thalassospira xiamenensis</name>
    <dbReference type="NCBI Taxonomy" id="220697"/>
    <lineage>
        <taxon>Bacteria</taxon>
        <taxon>Pseudomonadati</taxon>
        <taxon>Pseudomonadota</taxon>
        <taxon>Alphaproteobacteria</taxon>
        <taxon>Rhodospirillales</taxon>
        <taxon>Thalassospiraceae</taxon>
        <taxon>Thalassospira</taxon>
    </lineage>
</organism>
<accession>A0A154KQ29</accession>
<feature type="domain" description="HTH gntR-type" evidence="5">
    <location>
        <begin position="26"/>
        <end position="93"/>
    </location>
</feature>
<dbReference type="EMBL" id="JPWJ01000001">
    <property type="protein sequence ID" value="RCK52907.1"/>
    <property type="molecule type" value="Genomic_DNA"/>
</dbReference>
<feature type="region of interest" description="Disordered" evidence="4">
    <location>
        <begin position="1"/>
        <end position="26"/>
    </location>
</feature>
<dbReference type="InterPro" id="IPR000524">
    <property type="entry name" value="Tscrpt_reg_HTH_GntR"/>
</dbReference>
<dbReference type="SMART" id="SM00895">
    <property type="entry name" value="FCD"/>
    <property type="match status" value="1"/>
</dbReference>
<evidence type="ECO:0000256" key="1">
    <source>
        <dbReference type="ARBA" id="ARBA00023015"/>
    </source>
</evidence>
<dbReference type="Pfam" id="PF07729">
    <property type="entry name" value="FCD"/>
    <property type="match status" value="1"/>
</dbReference>
<dbReference type="PANTHER" id="PTHR43537">
    <property type="entry name" value="TRANSCRIPTIONAL REGULATOR, GNTR FAMILY"/>
    <property type="match status" value="1"/>
</dbReference>
<gene>
    <name evidence="7" type="ORF">SAMN05428964_106280</name>
    <name evidence="6" type="ORF">TH44_01415</name>
</gene>
<evidence type="ECO:0000313" key="7">
    <source>
        <dbReference type="EMBL" id="SOC28473.1"/>
    </source>
</evidence>
<reference evidence="7 8" key="2">
    <citation type="submission" date="2017-08" db="EMBL/GenBank/DDBJ databases">
        <authorList>
            <person name="de Groot N.N."/>
        </authorList>
    </citation>
    <scope>NUCLEOTIDE SEQUENCE [LARGE SCALE GENOMIC DNA]</scope>
    <source>
        <strain evidence="7 8">USBA 78</strain>
    </source>
</reference>
<dbReference type="SUPFAM" id="SSF48008">
    <property type="entry name" value="GntR ligand-binding domain-like"/>
    <property type="match status" value="1"/>
</dbReference>
<sequence length="253" mass="28348">MASKQKDKVISGDSSEPGKTGSGGGKNLNELAYNKLEELIVTCELKPGSYLRIQDLQTATGISRTPVHQAVTRLSADTLMIIQPRQGIQIAPIDLTRTHLLLRLRRDMERFVVSLASARASTSHRSQMRHLIGLLTTHRDKMTIVEFNEFDRRIDQMMLAACGEPFLEYTLRPLHTIFRRLGWIYHTQTVDGVSLDVTIDSHLDVLNAVVEGEKDAALIASDKLIEFVDAMFPVLENSIAPSIFDVTQDFDPF</sequence>
<keyword evidence="3" id="KW-0804">Transcription</keyword>
<dbReference type="InterPro" id="IPR036388">
    <property type="entry name" value="WH-like_DNA-bd_sf"/>
</dbReference>
<dbReference type="EMBL" id="OBMM01000006">
    <property type="protein sequence ID" value="SOC28473.1"/>
    <property type="molecule type" value="Genomic_DNA"/>
</dbReference>
<proteinExistence type="predicted"/>
<feature type="compositionally biased region" description="Basic and acidic residues" evidence="4">
    <location>
        <begin position="1"/>
        <end position="10"/>
    </location>
</feature>
<evidence type="ECO:0000313" key="6">
    <source>
        <dbReference type="EMBL" id="RCK52907.1"/>
    </source>
</evidence>
<dbReference type="SMART" id="SM00345">
    <property type="entry name" value="HTH_GNTR"/>
    <property type="match status" value="1"/>
</dbReference>
<dbReference type="PANTHER" id="PTHR43537:SF45">
    <property type="entry name" value="GNTR FAMILY REGULATORY PROTEIN"/>
    <property type="match status" value="1"/>
</dbReference>
<keyword evidence="2" id="KW-0238">DNA-binding</keyword>
<keyword evidence="1" id="KW-0805">Transcription regulation</keyword>
<evidence type="ECO:0000256" key="2">
    <source>
        <dbReference type="ARBA" id="ARBA00023125"/>
    </source>
</evidence>
<dbReference type="PROSITE" id="PS50949">
    <property type="entry name" value="HTH_GNTR"/>
    <property type="match status" value="1"/>
</dbReference>
<evidence type="ECO:0000313" key="9">
    <source>
        <dbReference type="Proteomes" id="UP000252266"/>
    </source>
</evidence>
<dbReference type="Gene3D" id="1.10.10.10">
    <property type="entry name" value="Winged helix-like DNA-binding domain superfamily/Winged helix DNA-binding domain"/>
    <property type="match status" value="1"/>
</dbReference>
<protein>
    <submittedName>
        <fullName evidence="6 7">Transcriptional regulator</fullName>
    </submittedName>
</protein>
<dbReference type="Proteomes" id="UP000252266">
    <property type="component" value="Unassembled WGS sequence"/>
</dbReference>
<dbReference type="GO" id="GO:0003700">
    <property type="term" value="F:DNA-binding transcription factor activity"/>
    <property type="evidence" value="ECO:0007669"/>
    <property type="project" value="InterPro"/>
</dbReference>
<evidence type="ECO:0000313" key="8">
    <source>
        <dbReference type="Proteomes" id="UP000219068"/>
    </source>
</evidence>
<name>A0A154KQ29_9PROT</name>
<dbReference type="Proteomes" id="UP000219068">
    <property type="component" value="Unassembled WGS sequence"/>
</dbReference>
<dbReference type="InterPro" id="IPR011711">
    <property type="entry name" value="GntR_C"/>
</dbReference>
<evidence type="ECO:0000256" key="3">
    <source>
        <dbReference type="ARBA" id="ARBA00023163"/>
    </source>
</evidence>
<evidence type="ECO:0000256" key="4">
    <source>
        <dbReference type="SAM" id="MobiDB-lite"/>
    </source>
</evidence>
<dbReference type="AlphaFoldDB" id="A0A154KQ29"/>
<dbReference type="SUPFAM" id="SSF46785">
    <property type="entry name" value="Winged helix' DNA-binding domain"/>
    <property type="match status" value="1"/>
</dbReference>
<dbReference type="RefSeq" id="WP_062960715.1">
    <property type="nucleotide sequence ID" value="NZ_JPWJ01000001.1"/>
</dbReference>
<dbReference type="InterPro" id="IPR008920">
    <property type="entry name" value="TF_FadR/GntR_C"/>
</dbReference>
<reference evidence="6 9" key="1">
    <citation type="submission" date="2014-07" db="EMBL/GenBank/DDBJ databases">
        <title>Draft genome sequence of Thalassospira xiamenensis IB13.</title>
        <authorList>
            <person name="Lai Q."/>
            <person name="Shao Z."/>
        </authorList>
    </citation>
    <scope>NUCLEOTIDE SEQUENCE [LARGE SCALE GENOMIC DNA]</scope>
    <source>
        <strain evidence="6 9">IB13</strain>
    </source>
</reference>
<dbReference type="Gene3D" id="1.20.120.530">
    <property type="entry name" value="GntR ligand-binding domain-like"/>
    <property type="match status" value="1"/>
</dbReference>
<dbReference type="InterPro" id="IPR036390">
    <property type="entry name" value="WH_DNA-bd_sf"/>
</dbReference>
<dbReference type="GO" id="GO:0003677">
    <property type="term" value="F:DNA binding"/>
    <property type="evidence" value="ECO:0007669"/>
    <property type="project" value="UniProtKB-KW"/>
</dbReference>